<protein>
    <submittedName>
        <fullName evidence="1">Uncharacterized protein</fullName>
    </submittedName>
</protein>
<sequence length="42" mass="4829">MYAPAFPLTSAPIPYSEVISLAYWVLARLIAKLELFPGWRLY</sequence>
<name>A0ABR6MS58_9DEIO</name>
<gene>
    <name evidence="1" type="ORF">HNQ10_001363</name>
</gene>
<proteinExistence type="predicted"/>
<accession>A0ABR6MS58</accession>
<comment type="caution">
    <text evidence="1">The sequence shown here is derived from an EMBL/GenBank/DDBJ whole genome shotgun (WGS) entry which is preliminary data.</text>
</comment>
<evidence type="ECO:0000313" key="2">
    <source>
        <dbReference type="Proteomes" id="UP000536909"/>
    </source>
</evidence>
<dbReference type="Proteomes" id="UP000536909">
    <property type="component" value="Unassembled WGS sequence"/>
</dbReference>
<dbReference type="RefSeq" id="WP_260177131.1">
    <property type="nucleotide sequence ID" value="NZ_BSUI01000013.1"/>
</dbReference>
<organism evidence="1 2">
    <name type="scientific">Deinococcus metallilatus</name>
    <dbReference type="NCBI Taxonomy" id="1211322"/>
    <lineage>
        <taxon>Bacteria</taxon>
        <taxon>Thermotogati</taxon>
        <taxon>Deinococcota</taxon>
        <taxon>Deinococci</taxon>
        <taxon>Deinococcales</taxon>
        <taxon>Deinococcaceae</taxon>
        <taxon>Deinococcus</taxon>
    </lineage>
</organism>
<keyword evidence="2" id="KW-1185">Reference proteome</keyword>
<evidence type="ECO:0000313" key="1">
    <source>
        <dbReference type="EMBL" id="MBB5294549.1"/>
    </source>
</evidence>
<reference evidence="1 2" key="1">
    <citation type="submission" date="2020-08" db="EMBL/GenBank/DDBJ databases">
        <title>Genomic Encyclopedia of Type Strains, Phase IV (KMG-IV): sequencing the most valuable type-strain genomes for metagenomic binning, comparative biology and taxonomic classification.</title>
        <authorList>
            <person name="Goeker M."/>
        </authorList>
    </citation>
    <scope>NUCLEOTIDE SEQUENCE [LARGE SCALE GENOMIC DNA]</scope>
    <source>
        <strain evidence="1 2">DSM 105434</strain>
    </source>
</reference>
<dbReference type="EMBL" id="JACHFV010000004">
    <property type="protein sequence ID" value="MBB5294549.1"/>
    <property type="molecule type" value="Genomic_DNA"/>
</dbReference>